<reference evidence="2 3" key="1">
    <citation type="submission" date="2023-08" db="EMBL/GenBank/DDBJ databases">
        <title>A Necator americanus chromosomal reference genome.</title>
        <authorList>
            <person name="Ilik V."/>
            <person name="Petrzelkova K.J."/>
            <person name="Pardy F."/>
            <person name="Fuh T."/>
            <person name="Niatou-Singa F.S."/>
            <person name="Gouil Q."/>
            <person name="Baker L."/>
            <person name="Ritchie M.E."/>
            <person name="Jex A.R."/>
            <person name="Gazzola D."/>
            <person name="Li H."/>
            <person name="Toshio Fujiwara R."/>
            <person name="Zhan B."/>
            <person name="Aroian R.V."/>
            <person name="Pafco B."/>
            <person name="Schwarz E.M."/>
        </authorList>
    </citation>
    <scope>NUCLEOTIDE SEQUENCE [LARGE SCALE GENOMIC DNA]</scope>
    <source>
        <strain evidence="2 3">Aroian</strain>
        <tissue evidence="2">Whole animal</tissue>
    </source>
</reference>
<dbReference type="Proteomes" id="UP001303046">
    <property type="component" value="Unassembled WGS sequence"/>
</dbReference>
<gene>
    <name evidence="2" type="primary">Necator_chrX.g26276</name>
    <name evidence="2" type="ORF">RB195_026110</name>
</gene>
<proteinExistence type="predicted"/>
<comment type="caution">
    <text evidence="2">The sequence shown here is derived from an EMBL/GenBank/DDBJ whole genome shotgun (WGS) entry which is preliminary data.</text>
</comment>
<evidence type="ECO:0000313" key="3">
    <source>
        <dbReference type="Proteomes" id="UP001303046"/>
    </source>
</evidence>
<accession>A0ABR1EVH3</accession>
<keyword evidence="3" id="KW-1185">Reference proteome</keyword>
<evidence type="ECO:0000256" key="1">
    <source>
        <dbReference type="SAM" id="MobiDB-lite"/>
    </source>
</evidence>
<protein>
    <submittedName>
        <fullName evidence="2">Uncharacterized protein</fullName>
    </submittedName>
</protein>
<feature type="compositionally biased region" description="Polar residues" evidence="1">
    <location>
        <begin position="37"/>
        <end position="56"/>
    </location>
</feature>
<organism evidence="2 3">
    <name type="scientific">Necator americanus</name>
    <name type="common">Human hookworm</name>
    <dbReference type="NCBI Taxonomy" id="51031"/>
    <lineage>
        <taxon>Eukaryota</taxon>
        <taxon>Metazoa</taxon>
        <taxon>Ecdysozoa</taxon>
        <taxon>Nematoda</taxon>
        <taxon>Chromadorea</taxon>
        <taxon>Rhabditida</taxon>
        <taxon>Rhabditina</taxon>
        <taxon>Rhabditomorpha</taxon>
        <taxon>Strongyloidea</taxon>
        <taxon>Ancylostomatidae</taxon>
        <taxon>Bunostominae</taxon>
        <taxon>Necator</taxon>
    </lineage>
</organism>
<evidence type="ECO:0000313" key="2">
    <source>
        <dbReference type="EMBL" id="KAK6766628.1"/>
    </source>
</evidence>
<feature type="region of interest" description="Disordered" evidence="1">
    <location>
        <begin position="37"/>
        <end position="59"/>
    </location>
</feature>
<dbReference type="EMBL" id="JAVFWL010000006">
    <property type="protein sequence ID" value="KAK6766628.1"/>
    <property type="molecule type" value="Genomic_DNA"/>
</dbReference>
<sequence>MFGYVLVTNKNEVITYGGDERFDDYLQERLHSEILFSSDTPSTSSGVHTDSSTESLCTHERTSISRDDRDLKDTLIVANDEIASLFLPIITVCRSQKSIQLDKIFSMTSEQVTILLRRLRSNYLLICLGDNEKVQHQFMDYVELGLEVNVGPLLELLDTDPSSVTLGWNFLKSLSENHCIHDETKVKASLDIRKVIFFHSELSITLPVLNALSLHLHGTLGSNRCILLGNGDVLSSTSSDEGLLWKSISYSDLNFLLKQISSDESSKSEELFQVWLRSTKSIIPYYVDVMVSNICGDFKIVCLFEAKYSILIRTITVFLVQLDRIHFSDDVMKDTCEIEKTVESIAQQLLAFSSSNSTRRSTGGGYMKNPERTAYFIESLWQRTSDLLLASSGCYTYFPDRPRSSTNISIGSMRSAISSVSLNSSTMSHSTAKKFKSTLKCDITMEYFRRQAVNILQELCFESHRITAPQKLAQFRKILSRVIDTSDGSVWSDVQLAMTLEKRSTQLKEFLSPLSLGLDMVAYSVTIPAKSISVTYTPDWIRDEFESPLKCSPCSGFVDLMGRSGKRYNLFRTRTVEKRSDSWMNILKSFRTYLNGRSNTNEVGCEYVFAVALFEEGINKELAEREILKLMEIVVAKMYSSFSFVC</sequence>
<name>A0ABR1EVH3_NECAM</name>